<dbReference type="AlphaFoldDB" id="A0A371E726"/>
<comment type="caution">
    <text evidence="1">The sequence shown here is derived from an EMBL/GenBank/DDBJ whole genome shotgun (WGS) entry which is preliminary data.</text>
</comment>
<name>A0A371E726_MUCPR</name>
<feature type="non-terminal residue" evidence="1">
    <location>
        <position position="1"/>
    </location>
</feature>
<accession>A0A371E726</accession>
<reference evidence="1" key="1">
    <citation type="submission" date="2018-05" db="EMBL/GenBank/DDBJ databases">
        <title>Draft genome of Mucuna pruriens seed.</title>
        <authorList>
            <person name="Nnadi N.E."/>
            <person name="Vos R."/>
            <person name="Hasami M.H."/>
            <person name="Devisetty U.K."/>
            <person name="Aguiy J.C."/>
        </authorList>
    </citation>
    <scope>NUCLEOTIDE SEQUENCE [LARGE SCALE GENOMIC DNA]</scope>
    <source>
        <strain evidence="1">JCA_2017</strain>
    </source>
</reference>
<evidence type="ECO:0000313" key="1">
    <source>
        <dbReference type="EMBL" id="RDX61842.1"/>
    </source>
</evidence>
<sequence length="154" mass="17754">MALVAHYDLELHQMDVTIAFLNGDLEENENTVDRCIYLKVSGSKIIFLINDILLVTNGLGLLHETKKFLSSNFEMKDMSERFRMEKCTTSPFPIHKGDKFSITQCHKNDLEEKQMEAIPYAELECQGDIKVTRNETLESYKESLKIFAGNDRRS</sequence>
<keyword evidence="2" id="KW-1185">Reference proteome</keyword>
<protein>
    <recommendedName>
        <fullName evidence="3">Reverse transcriptase Ty1/copia-type domain-containing protein</fullName>
    </recommendedName>
</protein>
<gene>
    <name evidence="1" type="ORF">CR513_59887</name>
</gene>
<dbReference type="Proteomes" id="UP000257109">
    <property type="component" value="Unassembled WGS sequence"/>
</dbReference>
<evidence type="ECO:0000313" key="2">
    <source>
        <dbReference type="Proteomes" id="UP000257109"/>
    </source>
</evidence>
<proteinExistence type="predicted"/>
<organism evidence="1 2">
    <name type="scientific">Mucuna pruriens</name>
    <name type="common">Velvet bean</name>
    <name type="synonym">Dolichos pruriens</name>
    <dbReference type="NCBI Taxonomy" id="157652"/>
    <lineage>
        <taxon>Eukaryota</taxon>
        <taxon>Viridiplantae</taxon>
        <taxon>Streptophyta</taxon>
        <taxon>Embryophyta</taxon>
        <taxon>Tracheophyta</taxon>
        <taxon>Spermatophyta</taxon>
        <taxon>Magnoliopsida</taxon>
        <taxon>eudicotyledons</taxon>
        <taxon>Gunneridae</taxon>
        <taxon>Pentapetalae</taxon>
        <taxon>rosids</taxon>
        <taxon>fabids</taxon>
        <taxon>Fabales</taxon>
        <taxon>Fabaceae</taxon>
        <taxon>Papilionoideae</taxon>
        <taxon>50 kb inversion clade</taxon>
        <taxon>NPAAA clade</taxon>
        <taxon>indigoferoid/millettioid clade</taxon>
        <taxon>Phaseoleae</taxon>
        <taxon>Mucuna</taxon>
    </lineage>
</organism>
<dbReference type="EMBL" id="QJKJ01015867">
    <property type="protein sequence ID" value="RDX61842.1"/>
    <property type="molecule type" value="Genomic_DNA"/>
</dbReference>
<evidence type="ECO:0008006" key="3">
    <source>
        <dbReference type="Google" id="ProtNLM"/>
    </source>
</evidence>